<dbReference type="STRING" id="3914.A0A0L9VC59"/>
<evidence type="ECO:0000313" key="2">
    <source>
        <dbReference type="EMBL" id="KOM52651.1"/>
    </source>
</evidence>
<gene>
    <name evidence="2" type="ORF">LR48_Vigan09g131000</name>
</gene>
<dbReference type="InterPro" id="IPR036259">
    <property type="entry name" value="MFS_trans_sf"/>
</dbReference>
<protein>
    <submittedName>
        <fullName evidence="2">Uncharacterized protein</fullName>
    </submittedName>
</protein>
<name>A0A0L9VC59_PHAAN</name>
<dbReference type="Gene3D" id="1.20.1250.20">
    <property type="entry name" value="MFS general substrate transporter like domains"/>
    <property type="match status" value="1"/>
</dbReference>
<accession>A0A0L9VC59</accession>
<dbReference type="Gramene" id="KOM52651">
    <property type="protein sequence ID" value="KOM52651"/>
    <property type="gene ID" value="LR48_Vigan09g131000"/>
</dbReference>
<dbReference type="Proteomes" id="UP000053144">
    <property type="component" value="Chromosome 9"/>
</dbReference>
<sequence length="173" mass="18969">MSSNYIFARMENGERWRYSLGLAAVPPFMIRISAGLLPDSLSSLIEQGLDEKAKIELIKIRTLGLLVPFPLQHRNLEFIDLCASSAASSSPTTCSAPVLGWCDCDGGESVATMQRESSDDGAMVVRAQRRCDEGVAGGSVFLFLGFLVLFLCRWMAKWIVFAVWMAKGLVPTD</sequence>
<evidence type="ECO:0000256" key="1">
    <source>
        <dbReference type="SAM" id="Phobius"/>
    </source>
</evidence>
<evidence type="ECO:0000313" key="3">
    <source>
        <dbReference type="Proteomes" id="UP000053144"/>
    </source>
</evidence>
<organism evidence="2 3">
    <name type="scientific">Phaseolus angularis</name>
    <name type="common">Azuki bean</name>
    <name type="synonym">Vigna angularis</name>
    <dbReference type="NCBI Taxonomy" id="3914"/>
    <lineage>
        <taxon>Eukaryota</taxon>
        <taxon>Viridiplantae</taxon>
        <taxon>Streptophyta</taxon>
        <taxon>Embryophyta</taxon>
        <taxon>Tracheophyta</taxon>
        <taxon>Spermatophyta</taxon>
        <taxon>Magnoliopsida</taxon>
        <taxon>eudicotyledons</taxon>
        <taxon>Gunneridae</taxon>
        <taxon>Pentapetalae</taxon>
        <taxon>rosids</taxon>
        <taxon>fabids</taxon>
        <taxon>Fabales</taxon>
        <taxon>Fabaceae</taxon>
        <taxon>Papilionoideae</taxon>
        <taxon>50 kb inversion clade</taxon>
        <taxon>NPAAA clade</taxon>
        <taxon>indigoferoid/millettioid clade</taxon>
        <taxon>Phaseoleae</taxon>
        <taxon>Vigna</taxon>
    </lineage>
</organism>
<feature type="transmembrane region" description="Helical" evidence="1">
    <location>
        <begin position="135"/>
        <end position="156"/>
    </location>
</feature>
<proteinExistence type="predicted"/>
<dbReference type="EMBL" id="CM003379">
    <property type="protein sequence ID" value="KOM52651.1"/>
    <property type="molecule type" value="Genomic_DNA"/>
</dbReference>
<dbReference type="AlphaFoldDB" id="A0A0L9VC59"/>
<reference evidence="3" key="1">
    <citation type="journal article" date="2015" name="Proc. Natl. Acad. Sci. U.S.A.">
        <title>Genome sequencing of adzuki bean (Vigna angularis) provides insight into high starch and low fat accumulation and domestication.</title>
        <authorList>
            <person name="Yang K."/>
            <person name="Tian Z."/>
            <person name="Chen C."/>
            <person name="Luo L."/>
            <person name="Zhao B."/>
            <person name="Wang Z."/>
            <person name="Yu L."/>
            <person name="Li Y."/>
            <person name="Sun Y."/>
            <person name="Li W."/>
            <person name="Chen Y."/>
            <person name="Li Y."/>
            <person name="Zhang Y."/>
            <person name="Ai D."/>
            <person name="Zhao J."/>
            <person name="Shang C."/>
            <person name="Ma Y."/>
            <person name="Wu B."/>
            <person name="Wang M."/>
            <person name="Gao L."/>
            <person name="Sun D."/>
            <person name="Zhang P."/>
            <person name="Guo F."/>
            <person name="Wang W."/>
            <person name="Li Y."/>
            <person name="Wang J."/>
            <person name="Varshney R.K."/>
            <person name="Wang J."/>
            <person name="Ling H.Q."/>
            <person name="Wan P."/>
        </authorList>
    </citation>
    <scope>NUCLEOTIDE SEQUENCE</scope>
    <source>
        <strain evidence="3">cv. Jingnong 6</strain>
    </source>
</reference>
<keyword evidence="1" id="KW-1133">Transmembrane helix</keyword>
<keyword evidence="1" id="KW-0472">Membrane</keyword>
<keyword evidence="1" id="KW-0812">Transmembrane</keyword>